<dbReference type="EMBL" id="JARBDR010000440">
    <property type="protein sequence ID" value="KAJ8312393.1"/>
    <property type="molecule type" value="Genomic_DNA"/>
</dbReference>
<keyword evidence="3 8" id="KW-0285">Flavoprotein</keyword>
<comment type="cofactor">
    <cofactor evidence="1 8">
        <name>FAD</name>
        <dbReference type="ChEBI" id="CHEBI:57692"/>
    </cofactor>
</comment>
<organism evidence="10 11">
    <name type="scientific">Tegillarca granosa</name>
    <name type="common">Malaysian cockle</name>
    <name type="synonym">Anadara granosa</name>
    <dbReference type="NCBI Taxonomy" id="220873"/>
    <lineage>
        <taxon>Eukaryota</taxon>
        <taxon>Metazoa</taxon>
        <taxon>Spiralia</taxon>
        <taxon>Lophotrochozoa</taxon>
        <taxon>Mollusca</taxon>
        <taxon>Bivalvia</taxon>
        <taxon>Autobranchia</taxon>
        <taxon>Pteriomorphia</taxon>
        <taxon>Arcoida</taxon>
        <taxon>Arcoidea</taxon>
        <taxon>Arcidae</taxon>
        <taxon>Tegillarca</taxon>
    </lineage>
</organism>
<name>A0ABQ9F4U2_TEGGR</name>
<evidence type="ECO:0000256" key="6">
    <source>
        <dbReference type="ARBA" id="ARBA00023062"/>
    </source>
</evidence>
<evidence type="ECO:0000256" key="4">
    <source>
        <dbReference type="ARBA" id="ARBA00022827"/>
    </source>
</evidence>
<comment type="similarity">
    <text evidence="2 8">Belongs to the proline oxidase family.</text>
</comment>
<evidence type="ECO:0000256" key="5">
    <source>
        <dbReference type="ARBA" id="ARBA00023002"/>
    </source>
</evidence>
<comment type="catalytic activity">
    <reaction evidence="7">
        <text>trans-4-hydroxy-L-proline + a quinone = (3R,5S)-1-pyrroline-3-hydroxy-5-carboxylate + a quinol + H(+)</text>
        <dbReference type="Rhea" id="RHEA:52512"/>
        <dbReference type="ChEBI" id="CHEBI:15378"/>
        <dbReference type="ChEBI" id="CHEBI:24646"/>
        <dbReference type="ChEBI" id="CHEBI:58375"/>
        <dbReference type="ChEBI" id="CHEBI:62612"/>
        <dbReference type="ChEBI" id="CHEBI:132124"/>
        <dbReference type="EC" id="1.5.5.3"/>
    </reaction>
</comment>
<dbReference type="InterPro" id="IPR002872">
    <property type="entry name" value="Proline_DH_dom"/>
</dbReference>
<evidence type="ECO:0000256" key="7">
    <source>
        <dbReference type="ARBA" id="ARBA00048242"/>
    </source>
</evidence>
<comment type="catalytic activity">
    <reaction evidence="8">
        <text>L-proline + a quinone = (S)-1-pyrroline-5-carboxylate + a quinol + H(+)</text>
        <dbReference type="Rhea" id="RHEA:23784"/>
        <dbReference type="ChEBI" id="CHEBI:15378"/>
        <dbReference type="ChEBI" id="CHEBI:17388"/>
        <dbReference type="ChEBI" id="CHEBI:24646"/>
        <dbReference type="ChEBI" id="CHEBI:60039"/>
        <dbReference type="ChEBI" id="CHEBI:132124"/>
        <dbReference type="EC" id="1.5.5.2"/>
    </reaction>
</comment>
<keyword evidence="5 8" id="KW-0560">Oxidoreductase</keyword>
<keyword evidence="11" id="KW-1185">Reference proteome</keyword>
<dbReference type="EC" id="1.5.5.2" evidence="8"/>
<accession>A0ABQ9F4U2</accession>
<evidence type="ECO:0000259" key="9">
    <source>
        <dbReference type="Pfam" id="PF01619"/>
    </source>
</evidence>
<evidence type="ECO:0000313" key="11">
    <source>
        <dbReference type="Proteomes" id="UP001217089"/>
    </source>
</evidence>
<evidence type="ECO:0000256" key="2">
    <source>
        <dbReference type="ARBA" id="ARBA00005869"/>
    </source>
</evidence>
<comment type="caution">
    <text evidence="10">The sequence shown here is derived from an EMBL/GenBank/DDBJ whole genome shotgun (WGS) entry which is preliminary data.</text>
</comment>
<sequence>MVLLVDAEYTYLNPALNLFSLAMMLKCYTDRPLVYYTYQNYLKSTEHLLDRDINFIKSHGVGFAAKLVRGAYLEKERHLAKKNGYEDPVHPTFEDTTKTYTKSLNKMLDNIKMEPTKYAVVVATHNEDTVLYAVK</sequence>
<dbReference type="PANTHER" id="PTHR13914:SF29">
    <property type="entry name" value="HYDROXYPROLINE DEHYDROGENASE"/>
    <property type="match status" value="1"/>
</dbReference>
<reference evidence="10 11" key="1">
    <citation type="submission" date="2022-12" db="EMBL/GenBank/DDBJ databases">
        <title>Chromosome-level genome of Tegillarca granosa.</title>
        <authorList>
            <person name="Kim J."/>
        </authorList>
    </citation>
    <scope>NUCLEOTIDE SEQUENCE [LARGE SCALE GENOMIC DNA]</scope>
    <source>
        <strain evidence="10">Teg-2019</strain>
        <tissue evidence="10">Adductor muscle</tissue>
    </source>
</reference>
<feature type="domain" description="Proline dehydrogenase" evidence="9">
    <location>
        <begin position="2"/>
        <end position="134"/>
    </location>
</feature>
<evidence type="ECO:0000256" key="1">
    <source>
        <dbReference type="ARBA" id="ARBA00001974"/>
    </source>
</evidence>
<comment type="function">
    <text evidence="8">Converts proline to delta-1-pyrroline-5-carboxylate.</text>
</comment>
<dbReference type="InterPro" id="IPR015659">
    <property type="entry name" value="Proline_oxidase"/>
</dbReference>
<evidence type="ECO:0000256" key="3">
    <source>
        <dbReference type="ARBA" id="ARBA00022630"/>
    </source>
</evidence>
<keyword evidence="4 8" id="KW-0274">FAD</keyword>
<feature type="non-terminal residue" evidence="10">
    <location>
        <position position="135"/>
    </location>
</feature>
<protein>
    <recommendedName>
        <fullName evidence="8">Proline dehydrogenase</fullName>
        <ecNumber evidence="8">1.5.5.2</ecNumber>
    </recommendedName>
</protein>
<dbReference type="Proteomes" id="UP001217089">
    <property type="component" value="Unassembled WGS sequence"/>
</dbReference>
<dbReference type="SUPFAM" id="SSF51730">
    <property type="entry name" value="FAD-linked oxidoreductase"/>
    <property type="match status" value="1"/>
</dbReference>
<dbReference type="Pfam" id="PF01619">
    <property type="entry name" value="Pro_dh"/>
    <property type="match status" value="1"/>
</dbReference>
<keyword evidence="6 8" id="KW-0642">Proline metabolism</keyword>
<dbReference type="Gene3D" id="3.20.20.220">
    <property type="match status" value="1"/>
</dbReference>
<proteinExistence type="inferred from homology"/>
<dbReference type="PANTHER" id="PTHR13914">
    <property type="entry name" value="PROLINE OXIDASE"/>
    <property type="match status" value="1"/>
</dbReference>
<gene>
    <name evidence="10" type="ORF">KUTeg_009766</name>
</gene>
<dbReference type="InterPro" id="IPR029041">
    <property type="entry name" value="FAD-linked_oxidoreductase-like"/>
</dbReference>
<evidence type="ECO:0000256" key="8">
    <source>
        <dbReference type="RuleBase" id="RU364054"/>
    </source>
</evidence>
<evidence type="ECO:0000313" key="10">
    <source>
        <dbReference type="EMBL" id="KAJ8312393.1"/>
    </source>
</evidence>